<dbReference type="Pfam" id="PF02146">
    <property type="entry name" value="SIR2"/>
    <property type="match status" value="1"/>
</dbReference>
<keyword evidence="4" id="KW-0862">Zinc</keyword>
<dbReference type="InterPro" id="IPR029035">
    <property type="entry name" value="DHS-like_NAD/FAD-binding_dom"/>
</dbReference>
<keyword evidence="6" id="KW-0012">Acyltransferase</keyword>
<feature type="binding site" evidence="4">
    <location>
        <position position="142"/>
    </location>
    <ligand>
        <name>Zn(2+)</name>
        <dbReference type="ChEBI" id="CHEBI:29105"/>
    </ligand>
</feature>
<evidence type="ECO:0000313" key="7">
    <source>
        <dbReference type="Proteomes" id="UP001222683"/>
    </source>
</evidence>
<dbReference type="InterPro" id="IPR026591">
    <property type="entry name" value="Sirtuin_cat_small_dom_sf"/>
</dbReference>
<dbReference type="PROSITE" id="PS50305">
    <property type="entry name" value="SIRTUIN"/>
    <property type="match status" value="1"/>
</dbReference>
<feature type="domain" description="Deacetylase sirtuin-type" evidence="5">
    <location>
        <begin position="1"/>
        <end position="235"/>
    </location>
</feature>
<evidence type="ECO:0000256" key="1">
    <source>
        <dbReference type="ARBA" id="ARBA00012928"/>
    </source>
</evidence>
<dbReference type="AlphaFoldDB" id="A0AAQ2XK25"/>
<dbReference type="Gene3D" id="3.40.50.1220">
    <property type="entry name" value="TPP-binding domain"/>
    <property type="match status" value="1"/>
</dbReference>
<name>A0AAQ2XK25_9LACO</name>
<dbReference type="EMBL" id="CP117692">
    <property type="protein sequence ID" value="WDC81253.1"/>
    <property type="molecule type" value="Genomic_DNA"/>
</dbReference>
<evidence type="ECO:0000313" key="6">
    <source>
        <dbReference type="EMBL" id="WDC81253.1"/>
    </source>
</evidence>
<evidence type="ECO:0000256" key="3">
    <source>
        <dbReference type="ARBA" id="ARBA00023027"/>
    </source>
</evidence>
<dbReference type="GO" id="GO:0070403">
    <property type="term" value="F:NAD+ binding"/>
    <property type="evidence" value="ECO:0007669"/>
    <property type="project" value="InterPro"/>
</dbReference>
<sequence>MSELNELLNSFSRIVFLTGAGISTASGIPDYRSKNGLYSDGQKPEYLLSATCLRKEPERHYQFVKEKMFYPQAKPNVIHEKMALFAKEKNACVITQNVDGLHSKAGTPQNDLVEFHGSLYRVFCQKCGRSIEWSKYLEDMHHEGCGGILRTDIVLYEEPIRREVLERAIEIVSNADLIVVCGTSLAVYPFAGLIEYASNDAKIVAVNKEKIPLPENAELIIGNAKEVFEEVDLKK</sequence>
<keyword evidence="2 6" id="KW-0808">Transferase</keyword>
<proteinExistence type="predicted"/>
<dbReference type="RefSeq" id="WP_273744604.1">
    <property type="nucleotide sequence ID" value="NZ_CP117692.1"/>
</dbReference>
<accession>A0AAQ2XK25</accession>
<dbReference type="GO" id="GO:0017136">
    <property type="term" value="F:histone deacetylase activity, NAD-dependent"/>
    <property type="evidence" value="ECO:0007669"/>
    <property type="project" value="TreeGrafter"/>
</dbReference>
<dbReference type="InterPro" id="IPR050134">
    <property type="entry name" value="NAD-dep_sirtuin_deacylases"/>
</dbReference>
<evidence type="ECO:0000259" key="5">
    <source>
        <dbReference type="PROSITE" id="PS50305"/>
    </source>
</evidence>
<dbReference type="InterPro" id="IPR026590">
    <property type="entry name" value="Ssirtuin_cat_dom"/>
</dbReference>
<dbReference type="InterPro" id="IPR003000">
    <property type="entry name" value="Sirtuin"/>
</dbReference>
<evidence type="ECO:0000256" key="4">
    <source>
        <dbReference type="PROSITE-ProRule" id="PRU00236"/>
    </source>
</evidence>
<dbReference type="PANTHER" id="PTHR11085">
    <property type="entry name" value="NAD-DEPENDENT PROTEIN DEACYLASE SIRTUIN-5, MITOCHONDRIAL-RELATED"/>
    <property type="match status" value="1"/>
</dbReference>
<keyword evidence="3" id="KW-0520">NAD</keyword>
<feature type="active site" description="Proton acceptor" evidence="4">
    <location>
        <position position="116"/>
    </location>
</feature>
<reference evidence="6" key="1">
    <citation type="submission" date="2023-02" db="EMBL/GenBank/DDBJ databases">
        <title>Complete genome sequence of Lactobacillus ruminis CACC888 isolated from Pig feces.</title>
        <authorList>
            <person name="Park S."/>
            <person name="Park M.A."/>
            <person name="Kim D.-H."/>
            <person name="Kim Y."/>
        </authorList>
    </citation>
    <scope>NUCLEOTIDE SEQUENCE</scope>
    <source>
        <strain evidence="6">CACC888</strain>
    </source>
</reference>
<gene>
    <name evidence="6" type="ORF">PSR59_06085</name>
</gene>
<dbReference type="PANTHER" id="PTHR11085:SF4">
    <property type="entry name" value="NAD-DEPENDENT PROTEIN DEACYLASE"/>
    <property type="match status" value="1"/>
</dbReference>
<dbReference type="NCBIfam" id="NF001752">
    <property type="entry name" value="PRK00481.1-1"/>
    <property type="match status" value="1"/>
</dbReference>
<dbReference type="GO" id="GO:0046872">
    <property type="term" value="F:metal ion binding"/>
    <property type="evidence" value="ECO:0007669"/>
    <property type="project" value="UniProtKB-KW"/>
</dbReference>
<dbReference type="EC" id="2.3.1.286" evidence="1"/>
<dbReference type="Proteomes" id="UP001222683">
    <property type="component" value="Chromosome"/>
</dbReference>
<dbReference type="SUPFAM" id="SSF52467">
    <property type="entry name" value="DHS-like NAD/FAD-binding domain"/>
    <property type="match status" value="1"/>
</dbReference>
<feature type="binding site" evidence="4">
    <location>
        <position position="145"/>
    </location>
    <ligand>
        <name>Zn(2+)</name>
        <dbReference type="ChEBI" id="CHEBI:29105"/>
    </ligand>
</feature>
<organism evidence="6 7">
    <name type="scientific">Ligilactobacillus ruminis</name>
    <dbReference type="NCBI Taxonomy" id="1623"/>
    <lineage>
        <taxon>Bacteria</taxon>
        <taxon>Bacillati</taxon>
        <taxon>Bacillota</taxon>
        <taxon>Bacilli</taxon>
        <taxon>Lactobacillales</taxon>
        <taxon>Lactobacillaceae</taxon>
        <taxon>Ligilactobacillus</taxon>
    </lineage>
</organism>
<evidence type="ECO:0000256" key="2">
    <source>
        <dbReference type="ARBA" id="ARBA00022679"/>
    </source>
</evidence>
<dbReference type="Gene3D" id="3.30.1600.10">
    <property type="entry name" value="SIR2/SIRT2 'Small Domain"/>
    <property type="match status" value="1"/>
</dbReference>
<protein>
    <recommendedName>
        <fullName evidence="1">protein acetyllysine N-acetyltransferase</fullName>
        <ecNumber evidence="1">2.3.1.286</ecNumber>
    </recommendedName>
</protein>
<feature type="binding site" evidence="4">
    <location>
        <position position="127"/>
    </location>
    <ligand>
        <name>Zn(2+)</name>
        <dbReference type="ChEBI" id="CHEBI:29105"/>
    </ligand>
</feature>
<keyword evidence="4" id="KW-0479">Metal-binding</keyword>
<feature type="binding site" evidence="4">
    <location>
        <position position="124"/>
    </location>
    <ligand>
        <name>Zn(2+)</name>
        <dbReference type="ChEBI" id="CHEBI:29105"/>
    </ligand>
</feature>